<dbReference type="Pfam" id="PF13803">
    <property type="entry name" value="DUF4184"/>
    <property type="match status" value="1"/>
</dbReference>
<name>A0A2S7U7E0_9BACT</name>
<dbReference type="Proteomes" id="UP000239907">
    <property type="component" value="Unassembled WGS sequence"/>
</dbReference>
<feature type="transmembrane region" description="Helical" evidence="1">
    <location>
        <begin position="52"/>
        <end position="70"/>
    </location>
</feature>
<organism evidence="2 3">
    <name type="scientific">Rubritalea profundi</name>
    <dbReference type="NCBI Taxonomy" id="1658618"/>
    <lineage>
        <taxon>Bacteria</taxon>
        <taxon>Pseudomonadati</taxon>
        <taxon>Verrucomicrobiota</taxon>
        <taxon>Verrucomicrobiia</taxon>
        <taxon>Verrucomicrobiales</taxon>
        <taxon>Rubritaleaceae</taxon>
        <taxon>Rubritalea</taxon>
    </lineage>
</organism>
<accession>A0A2S7U7E0</accession>
<dbReference type="OrthoDB" id="272996at2"/>
<gene>
    <name evidence="2" type="ORF">BSZ32_17690</name>
</gene>
<sequence length="170" mass="19301">MPFTPFHLGLGGLTGGYGSRWFSFRAFCFANVLIDAEALYRLPLMLYPVHDWMHTFLIGGIAPVLLWYHIGRPFCLWVSRWWNKLAAGGVLEKVHISNKIKTLPAIIALVVGGLSHVFLDGIMHSDIEPLRPFGYGNPFYRLINISHLHYILTFCGLVGIGLMFIRCRKK</sequence>
<feature type="transmembrane region" description="Helical" evidence="1">
    <location>
        <begin position="102"/>
        <end position="119"/>
    </location>
</feature>
<dbReference type="AlphaFoldDB" id="A0A2S7U7E0"/>
<feature type="transmembrane region" description="Helical" evidence="1">
    <location>
        <begin position="139"/>
        <end position="165"/>
    </location>
</feature>
<protein>
    <submittedName>
        <fullName evidence="2">Uncharacterized protein</fullName>
    </submittedName>
</protein>
<reference evidence="2 3" key="1">
    <citation type="submission" date="2016-12" db="EMBL/GenBank/DDBJ databases">
        <title>Study of bacterial adaptation to deep sea.</title>
        <authorList>
            <person name="Song J."/>
            <person name="Yoshizawa S."/>
            <person name="Kogure K."/>
        </authorList>
    </citation>
    <scope>NUCLEOTIDE SEQUENCE [LARGE SCALE GENOMIC DNA]</scope>
    <source>
        <strain evidence="2 3">SAORIC-165</strain>
    </source>
</reference>
<dbReference type="InterPro" id="IPR025238">
    <property type="entry name" value="DUF4184"/>
</dbReference>
<keyword evidence="3" id="KW-1185">Reference proteome</keyword>
<keyword evidence="1" id="KW-1133">Transmembrane helix</keyword>
<evidence type="ECO:0000313" key="2">
    <source>
        <dbReference type="EMBL" id="PQJ30123.1"/>
    </source>
</evidence>
<keyword evidence="1" id="KW-0812">Transmembrane</keyword>
<evidence type="ECO:0000256" key="1">
    <source>
        <dbReference type="SAM" id="Phobius"/>
    </source>
</evidence>
<keyword evidence="1" id="KW-0472">Membrane</keyword>
<comment type="caution">
    <text evidence="2">The sequence shown here is derived from an EMBL/GenBank/DDBJ whole genome shotgun (WGS) entry which is preliminary data.</text>
</comment>
<dbReference type="RefSeq" id="WP_105044647.1">
    <property type="nucleotide sequence ID" value="NZ_MQWA01000001.1"/>
</dbReference>
<dbReference type="EMBL" id="MQWA01000001">
    <property type="protein sequence ID" value="PQJ30123.1"/>
    <property type="molecule type" value="Genomic_DNA"/>
</dbReference>
<evidence type="ECO:0000313" key="3">
    <source>
        <dbReference type="Proteomes" id="UP000239907"/>
    </source>
</evidence>
<proteinExistence type="predicted"/>